<accession>A0ABW5LG98</accession>
<dbReference type="Pfam" id="PF13478">
    <property type="entry name" value="XdhC_C"/>
    <property type="match status" value="1"/>
</dbReference>
<dbReference type="Pfam" id="PF02625">
    <property type="entry name" value="XdhC_CoxI"/>
    <property type="match status" value="1"/>
</dbReference>
<dbReference type="InterPro" id="IPR052698">
    <property type="entry name" value="MoCofactor_Util/Proc"/>
</dbReference>
<evidence type="ECO:0000259" key="2">
    <source>
        <dbReference type="Pfam" id="PF13478"/>
    </source>
</evidence>
<feature type="domain" description="XdhC- CoxI" evidence="1">
    <location>
        <begin position="14"/>
        <end position="68"/>
    </location>
</feature>
<evidence type="ECO:0000259" key="1">
    <source>
        <dbReference type="Pfam" id="PF02625"/>
    </source>
</evidence>
<organism evidence="3 4">
    <name type="scientific">Aquimarina rubra</name>
    <dbReference type="NCBI Taxonomy" id="1920033"/>
    <lineage>
        <taxon>Bacteria</taxon>
        <taxon>Pseudomonadati</taxon>
        <taxon>Bacteroidota</taxon>
        <taxon>Flavobacteriia</taxon>
        <taxon>Flavobacteriales</taxon>
        <taxon>Flavobacteriaceae</taxon>
        <taxon>Aquimarina</taxon>
    </lineage>
</organism>
<dbReference type="RefSeq" id="WP_378291186.1">
    <property type="nucleotide sequence ID" value="NZ_JBHULE010000008.1"/>
</dbReference>
<dbReference type="PANTHER" id="PTHR30388:SF6">
    <property type="entry name" value="XANTHINE DEHYDROGENASE SUBUNIT A-RELATED"/>
    <property type="match status" value="1"/>
</dbReference>
<reference evidence="4" key="1">
    <citation type="journal article" date="2019" name="Int. J. Syst. Evol. Microbiol.">
        <title>The Global Catalogue of Microorganisms (GCM) 10K type strain sequencing project: providing services to taxonomists for standard genome sequencing and annotation.</title>
        <authorList>
            <consortium name="The Broad Institute Genomics Platform"/>
            <consortium name="The Broad Institute Genome Sequencing Center for Infectious Disease"/>
            <person name="Wu L."/>
            <person name="Ma J."/>
        </authorList>
    </citation>
    <scope>NUCLEOTIDE SEQUENCE [LARGE SCALE GENOMIC DNA]</scope>
    <source>
        <strain evidence="4">KCTC 52274</strain>
    </source>
</reference>
<sequence>MKFWQHLLSKLRDYQNVYLLTVIENIGSSPGRKGFKMLVAEDGFIFGSIGGGVMEFSLVEEAKKLLRNRDLKIFLKKQIHQGHKENGSGMICSGEQTVVFHPLNNTHISVIEDILDCLQNNTNGILTLTPTLLNFSNEQLTNKFEYKINASQDWFFKEYIGHKSTLYIVGGGHVSVAVSELFVTLGFYVIVFDNRKDLNTLELNTSAHQKLIVDFNEIGNYISEGSESYVAIMTNRYTDDKLVLSKLIRNNFAYIGVLGSKAKLKTMWEVLQKEGVTTSELNIVRAPIGLTIKSQTPEEIAVSIAAEVIKIKNMNQ</sequence>
<evidence type="ECO:0000313" key="4">
    <source>
        <dbReference type="Proteomes" id="UP001597319"/>
    </source>
</evidence>
<dbReference type="Gene3D" id="3.40.50.720">
    <property type="entry name" value="NAD(P)-binding Rossmann-like Domain"/>
    <property type="match status" value="1"/>
</dbReference>
<dbReference type="InterPro" id="IPR003777">
    <property type="entry name" value="XdhC_CoxI"/>
</dbReference>
<protein>
    <submittedName>
        <fullName evidence="3">XdhC family protein</fullName>
    </submittedName>
</protein>
<gene>
    <name evidence="3" type="ORF">ACFSR1_07535</name>
</gene>
<proteinExistence type="predicted"/>
<dbReference type="PANTHER" id="PTHR30388">
    <property type="entry name" value="ALDEHYDE OXIDOREDUCTASE MOLYBDENUM COFACTOR ASSEMBLY PROTEIN"/>
    <property type="match status" value="1"/>
</dbReference>
<evidence type="ECO:0000313" key="3">
    <source>
        <dbReference type="EMBL" id="MFD2562522.1"/>
    </source>
</evidence>
<keyword evidence="4" id="KW-1185">Reference proteome</keyword>
<name>A0ABW5LG98_9FLAO</name>
<dbReference type="Proteomes" id="UP001597319">
    <property type="component" value="Unassembled WGS sequence"/>
</dbReference>
<feature type="domain" description="XdhC Rossmann" evidence="2">
    <location>
        <begin position="166"/>
        <end position="308"/>
    </location>
</feature>
<comment type="caution">
    <text evidence="3">The sequence shown here is derived from an EMBL/GenBank/DDBJ whole genome shotgun (WGS) entry which is preliminary data.</text>
</comment>
<dbReference type="EMBL" id="JBHULE010000008">
    <property type="protein sequence ID" value="MFD2562522.1"/>
    <property type="molecule type" value="Genomic_DNA"/>
</dbReference>
<dbReference type="InterPro" id="IPR027051">
    <property type="entry name" value="XdhC_Rossmann_dom"/>
</dbReference>